<comment type="similarity">
    <text evidence="1">Belongs to the DNA polymerase type-Y family.</text>
</comment>
<dbReference type="KEGG" id="mmir:HLA87_01230"/>
<dbReference type="CDD" id="cd03586">
    <property type="entry name" value="PolY_Pol_IV_kappa"/>
    <property type="match status" value="1"/>
</dbReference>
<evidence type="ECO:0000259" key="2">
    <source>
        <dbReference type="PROSITE" id="PS50173"/>
    </source>
</evidence>
<dbReference type="InterPro" id="IPR017961">
    <property type="entry name" value="DNA_pol_Y-fam_little_finger"/>
</dbReference>
<organism evidence="3 4">
    <name type="scientific">Mycoplasma miroungigenitalium</name>
    <dbReference type="NCBI Taxonomy" id="754515"/>
    <lineage>
        <taxon>Bacteria</taxon>
        <taxon>Bacillati</taxon>
        <taxon>Mycoplasmatota</taxon>
        <taxon>Mollicutes</taxon>
        <taxon>Mycoplasmataceae</taxon>
        <taxon>Mycoplasma</taxon>
    </lineage>
</organism>
<dbReference type="SUPFAM" id="SSF56672">
    <property type="entry name" value="DNA/RNA polymerases"/>
    <property type="match status" value="1"/>
</dbReference>
<evidence type="ECO:0000313" key="3">
    <source>
        <dbReference type="EMBL" id="QJR43411.1"/>
    </source>
</evidence>
<dbReference type="Proteomes" id="UP000500686">
    <property type="component" value="Chromosome"/>
</dbReference>
<dbReference type="InterPro" id="IPR036775">
    <property type="entry name" value="DNA_pol_Y-fam_lit_finger_sf"/>
</dbReference>
<dbReference type="GO" id="GO:0005829">
    <property type="term" value="C:cytosol"/>
    <property type="evidence" value="ECO:0007669"/>
    <property type="project" value="TreeGrafter"/>
</dbReference>
<dbReference type="InterPro" id="IPR043502">
    <property type="entry name" value="DNA/RNA_pol_sf"/>
</dbReference>
<dbReference type="GO" id="GO:0009432">
    <property type="term" value="P:SOS response"/>
    <property type="evidence" value="ECO:0007669"/>
    <property type="project" value="TreeGrafter"/>
</dbReference>
<evidence type="ECO:0000313" key="4">
    <source>
        <dbReference type="Proteomes" id="UP000500686"/>
    </source>
</evidence>
<dbReference type="Pfam" id="PF11799">
    <property type="entry name" value="IMS_C"/>
    <property type="match status" value="1"/>
</dbReference>
<dbReference type="GO" id="GO:0006281">
    <property type="term" value="P:DNA repair"/>
    <property type="evidence" value="ECO:0007669"/>
    <property type="project" value="InterPro"/>
</dbReference>
<dbReference type="InterPro" id="IPR001126">
    <property type="entry name" value="UmuC"/>
</dbReference>
<protein>
    <submittedName>
        <fullName evidence="3">DNA polymerase IV</fullName>
    </submittedName>
</protein>
<gene>
    <name evidence="3" type="ORF">HLA87_01230</name>
</gene>
<dbReference type="EMBL" id="CP053096">
    <property type="protein sequence ID" value="QJR43411.1"/>
    <property type="molecule type" value="Genomic_DNA"/>
</dbReference>
<dbReference type="Gene3D" id="3.30.1490.100">
    <property type="entry name" value="DNA polymerase, Y-family, little finger domain"/>
    <property type="match status" value="1"/>
</dbReference>
<dbReference type="InterPro" id="IPR022880">
    <property type="entry name" value="DNApol_IV"/>
</dbReference>
<dbReference type="GO" id="GO:0003684">
    <property type="term" value="F:damaged DNA binding"/>
    <property type="evidence" value="ECO:0007669"/>
    <property type="project" value="InterPro"/>
</dbReference>
<dbReference type="Gene3D" id="3.30.70.270">
    <property type="match status" value="1"/>
</dbReference>
<dbReference type="GO" id="GO:0042276">
    <property type="term" value="P:error-prone translesion synthesis"/>
    <property type="evidence" value="ECO:0007669"/>
    <property type="project" value="TreeGrafter"/>
</dbReference>
<dbReference type="PROSITE" id="PS50173">
    <property type="entry name" value="UMUC"/>
    <property type="match status" value="1"/>
</dbReference>
<evidence type="ECO:0000256" key="1">
    <source>
        <dbReference type="ARBA" id="ARBA00010945"/>
    </source>
</evidence>
<proteinExistence type="inferred from homology"/>
<keyword evidence="4" id="KW-1185">Reference proteome</keyword>
<dbReference type="InterPro" id="IPR043128">
    <property type="entry name" value="Rev_trsase/Diguanyl_cyclase"/>
</dbReference>
<accession>A0A6M4JFD8</accession>
<sequence length="409" mass="47160">MSKIIFHIDFDSYFASAHRVLNPQYDGKPIAIGKNLKRSIACSVSYELKAKGAKSGWPNYKILEKEPRTIFIEPNFDLYINLSNKIFDFLGENYTKNIEVYSIDECWVDVTNITDENNAVNLAKSIQKRVYSKFRIPISIGISHNKFLAKLSTNLAKPFGVLHTKVIDIKDRIWPLGIDEYFGIGESTSQRLKEIGIDTIGKLASRDKNDYDLYEIFRSRTKRFIDEAKGIFNEELNYGHNDLKSIGNELTFLSFDLDERDEILKILFNLCQKVSLRAKNRNAVGHVITVSVRSTAKRWTRQQMTLNIPTNDSDEIYSKASSIFNNIFKENFIRGIGVKLSRLVNEFDVVKPISLFEATEHEDKIKSIIKNINYKMRVKSLKTGDEFERDKVKENIQSRYLCEDTAKKG</sequence>
<dbReference type="Gene3D" id="3.40.1170.60">
    <property type="match status" value="1"/>
</dbReference>
<reference evidence="3 4" key="1">
    <citation type="submission" date="2020-05" db="EMBL/GenBank/DDBJ databases">
        <title>Novel Mycoplasma species detected in Mirounga angustirostris (northern elephant seal) from the USA.</title>
        <authorList>
            <person name="Volokhov D.V."/>
        </authorList>
    </citation>
    <scope>NUCLEOTIDE SEQUENCE [LARGE SCALE GENOMIC DNA]</scope>
    <source>
        <strain evidence="3 4">Mirounga ES2806-GEN</strain>
    </source>
</reference>
<dbReference type="AlphaFoldDB" id="A0A6M4JFD8"/>
<dbReference type="InterPro" id="IPR050116">
    <property type="entry name" value="DNA_polymerase-Y"/>
</dbReference>
<dbReference type="Pfam" id="PF00817">
    <property type="entry name" value="IMS"/>
    <property type="match status" value="1"/>
</dbReference>
<dbReference type="Gene3D" id="1.10.150.20">
    <property type="entry name" value="5' to 3' exonuclease, C-terminal subdomain"/>
    <property type="match status" value="1"/>
</dbReference>
<dbReference type="RefSeq" id="WP_171111126.1">
    <property type="nucleotide sequence ID" value="NZ_CP053096.1"/>
</dbReference>
<dbReference type="PANTHER" id="PTHR11076:SF35">
    <property type="entry name" value="DNA REPAIR PROTEIN HOMOLOG YOBH"/>
    <property type="match status" value="1"/>
</dbReference>
<dbReference type="GO" id="GO:0003887">
    <property type="term" value="F:DNA-directed DNA polymerase activity"/>
    <property type="evidence" value="ECO:0007669"/>
    <property type="project" value="InterPro"/>
</dbReference>
<feature type="domain" description="UmuC" evidence="2">
    <location>
        <begin position="5"/>
        <end position="185"/>
    </location>
</feature>
<dbReference type="SUPFAM" id="SSF100879">
    <property type="entry name" value="Lesion bypass DNA polymerase (Y-family), little finger domain"/>
    <property type="match status" value="1"/>
</dbReference>
<dbReference type="PANTHER" id="PTHR11076">
    <property type="entry name" value="DNA REPAIR POLYMERASE UMUC / TRANSFERASE FAMILY MEMBER"/>
    <property type="match status" value="1"/>
</dbReference>
<name>A0A6M4JFD8_9MOLU</name>